<name>A0AAE0PFW3_SORBR</name>
<evidence type="ECO:0000256" key="1">
    <source>
        <dbReference type="SAM" id="SignalP"/>
    </source>
</evidence>
<reference evidence="2" key="1">
    <citation type="journal article" date="2023" name="Mol. Phylogenet. Evol.">
        <title>Genome-scale phylogeny and comparative genomics of the fungal order Sordariales.</title>
        <authorList>
            <person name="Hensen N."/>
            <person name="Bonometti L."/>
            <person name="Westerberg I."/>
            <person name="Brannstrom I.O."/>
            <person name="Guillou S."/>
            <person name="Cros-Aarteil S."/>
            <person name="Calhoun S."/>
            <person name="Haridas S."/>
            <person name="Kuo A."/>
            <person name="Mondo S."/>
            <person name="Pangilinan J."/>
            <person name="Riley R."/>
            <person name="LaButti K."/>
            <person name="Andreopoulos B."/>
            <person name="Lipzen A."/>
            <person name="Chen C."/>
            <person name="Yan M."/>
            <person name="Daum C."/>
            <person name="Ng V."/>
            <person name="Clum A."/>
            <person name="Steindorff A."/>
            <person name="Ohm R.A."/>
            <person name="Martin F."/>
            <person name="Silar P."/>
            <person name="Natvig D.O."/>
            <person name="Lalanne C."/>
            <person name="Gautier V."/>
            <person name="Ament-Velasquez S.L."/>
            <person name="Kruys A."/>
            <person name="Hutchinson M.I."/>
            <person name="Powell A.J."/>
            <person name="Barry K."/>
            <person name="Miller A.N."/>
            <person name="Grigoriev I.V."/>
            <person name="Debuchy R."/>
            <person name="Gladieux P."/>
            <person name="Hiltunen Thoren M."/>
            <person name="Johannesson H."/>
        </authorList>
    </citation>
    <scope>NUCLEOTIDE SEQUENCE</scope>
    <source>
        <strain evidence="2">FGSC 1904</strain>
    </source>
</reference>
<organism evidence="2 3">
    <name type="scientific">Sordaria brevicollis</name>
    <dbReference type="NCBI Taxonomy" id="83679"/>
    <lineage>
        <taxon>Eukaryota</taxon>
        <taxon>Fungi</taxon>
        <taxon>Dikarya</taxon>
        <taxon>Ascomycota</taxon>
        <taxon>Pezizomycotina</taxon>
        <taxon>Sordariomycetes</taxon>
        <taxon>Sordariomycetidae</taxon>
        <taxon>Sordariales</taxon>
        <taxon>Sordariaceae</taxon>
        <taxon>Sordaria</taxon>
    </lineage>
</organism>
<feature type="chain" id="PRO_5042020133" evidence="1">
    <location>
        <begin position="29"/>
        <end position="72"/>
    </location>
</feature>
<comment type="caution">
    <text evidence="2">The sequence shown here is derived from an EMBL/GenBank/DDBJ whole genome shotgun (WGS) entry which is preliminary data.</text>
</comment>
<proteinExistence type="predicted"/>
<feature type="signal peptide" evidence="1">
    <location>
        <begin position="1"/>
        <end position="28"/>
    </location>
</feature>
<protein>
    <submittedName>
        <fullName evidence="2">Uncharacterized protein</fullName>
    </submittedName>
</protein>
<dbReference type="Proteomes" id="UP001281003">
    <property type="component" value="Unassembled WGS sequence"/>
</dbReference>
<dbReference type="AlphaFoldDB" id="A0AAE0PFW3"/>
<keyword evidence="3" id="KW-1185">Reference proteome</keyword>
<evidence type="ECO:0000313" key="3">
    <source>
        <dbReference type="Proteomes" id="UP001281003"/>
    </source>
</evidence>
<dbReference type="EMBL" id="JAUTDP010000005">
    <property type="protein sequence ID" value="KAK3399228.1"/>
    <property type="molecule type" value="Genomic_DNA"/>
</dbReference>
<keyword evidence="1" id="KW-0732">Signal</keyword>
<reference evidence="2" key="2">
    <citation type="submission" date="2023-07" db="EMBL/GenBank/DDBJ databases">
        <authorList>
            <consortium name="Lawrence Berkeley National Laboratory"/>
            <person name="Haridas S."/>
            <person name="Hensen N."/>
            <person name="Bonometti L."/>
            <person name="Westerberg I."/>
            <person name="Brannstrom I.O."/>
            <person name="Guillou S."/>
            <person name="Cros-Aarteil S."/>
            <person name="Calhoun S."/>
            <person name="Kuo A."/>
            <person name="Mondo S."/>
            <person name="Pangilinan J."/>
            <person name="Riley R."/>
            <person name="LaButti K."/>
            <person name="Andreopoulos B."/>
            <person name="Lipzen A."/>
            <person name="Chen C."/>
            <person name="Yanf M."/>
            <person name="Daum C."/>
            <person name="Ng V."/>
            <person name="Clum A."/>
            <person name="Steindorff A."/>
            <person name="Ohm R."/>
            <person name="Martin F."/>
            <person name="Silar P."/>
            <person name="Natvig D."/>
            <person name="Lalanne C."/>
            <person name="Gautier V."/>
            <person name="Ament-velasquez S.L."/>
            <person name="Kruys A."/>
            <person name="Hutchinson M.I."/>
            <person name="Powell A.J."/>
            <person name="Barry K."/>
            <person name="Miller A.N."/>
            <person name="Grigoriev I.V."/>
            <person name="Debuchy R."/>
            <person name="Gladieux P."/>
            <person name="Thoren M.H."/>
            <person name="Johannesson H."/>
        </authorList>
    </citation>
    <scope>NUCLEOTIDE SEQUENCE</scope>
    <source>
        <strain evidence="2">FGSC 1904</strain>
    </source>
</reference>
<gene>
    <name evidence="2" type="ORF">B0T20DRAFT_194472</name>
</gene>
<sequence length="72" mass="7850">MATFGLRLDTFGLAAVDLVVLLTCETDGGYEEWQWSFNINEIHVRDNFGNGGGIIYHSLVRGNRGGMDGKSG</sequence>
<evidence type="ECO:0000313" key="2">
    <source>
        <dbReference type="EMBL" id="KAK3399228.1"/>
    </source>
</evidence>
<accession>A0AAE0PFW3</accession>